<feature type="compositionally biased region" description="Polar residues" evidence="5">
    <location>
        <begin position="312"/>
        <end position="326"/>
    </location>
</feature>
<keyword evidence="4" id="KW-0175">Coiled coil</keyword>
<feature type="compositionally biased region" description="Acidic residues" evidence="5">
    <location>
        <begin position="617"/>
        <end position="629"/>
    </location>
</feature>
<dbReference type="InParanoid" id="A0A2T3AX50"/>
<keyword evidence="3" id="KW-0268">Exocytosis</keyword>
<dbReference type="GeneID" id="36570029"/>
<feature type="compositionally biased region" description="Pro residues" evidence="5">
    <location>
        <begin position="267"/>
        <end position="289"/>
    </location>
</feature>
<gene>
    <name evidence="7" type="ORF">M430DRAFT_125308</name>
</gene>
<dbReference type="PANTHER" id="PTHR16092">
    <property type="entry name" value="SEC3/SYNTAXIN-RELATED"/>
    <property type="match status" value="1"/>
</dbReference>
<protein>
    <recommendedName>
        <fullName evidence="6">Exocyst complex component Sec3 PIP2-binding N-terminal domain-containing protein</fullName>
    </recommendedName>
</protein>
<feature type="compositionally biased region" description="Low complexity" evidence="5">
    <location>
        <begin position="713"/>
        <end position="729"/>
    </location>
</feature>
<feature type="compositionally biased region" description="Basic and acidic residues" evidence="5">
    <location>
        <begin position="485"/>
        <end position="511"/>
    </location>
</feature>
<accession>A0A2T3AX50</accession>
<feature type="region of interest" description="Disordered" evidence="5">
    <location>
        <begin position="1"/>
        <end position="24"/>
    </location>
</feature>
<dbReference type="InterPro" id="IPR019160">
    <property type="entry name" value="Sec3_CC"/>
</dbReference>
<feature type="compositionally biased region" description="Basic and acidic residues" evidence="5">
    <location>
        <begin position="757"/>
        <end position="778"/>
    </location>
</feature>
<dbReference type="GO" id="GO:0005546">
    <property type="term" value="F:phosphatidylinositol-4,5-bisphosphate binding"/>
    <property type="evidence" value="ECO:0007669"/>
    <property type="project" value="TreeGrafter"/>
</dbReference>
<evidence type="ECO:0000256" key="2">
    <source>
        <dbReference type="ARBA" id="ARBA00022448"/>
    </source>
</evidence>
<dbReference type="CDD" id="cd13315">
    <property type="entry name" value="PH_Sec3"/>
    <property type="match status" value="1"/>
</dbReference>
<feature type="compositionally biased region" description="Pro residues" evidence="5">
    <location>
        <begin position="216"/>
        <end position="232"/>
    </location>
</feature>
<sequence length="1578" mass="174275">MEGPSHSGPGGVSSSNGMSRAERFEDEKRRIIDSCFGKKDEDGSLLESYITHIRVIEDAMFPASPPPPNANPASKKPRLIIVAVRKSGRVRMHKARENPNGTFSIGKTWMLDELNSVRSFSGAIPRSAEEEQQKQWAGGAGFIVTMGKPYYWQANTQKEKQFFIASLVKIYTKYTGGKTPQLDGFDQREMDQLLGAPGRSLPPSQTQSPSGTLPSGPIPPFAQAPNRPPPPLQTHSPSGPSPSGPLPPFAQIPSRPPPPLQTQSPSGPSPSGPLPPFAQVPNRPPPSGPLPSFATNRPPPRRDPSREPGLRNQPSRDALQRSTAQMSPAVGAPSFNSPTARPQMRVRREESPSETFDPTGTGTQQSQASNLRRLAGTNQSQESFAKSEDTVSLPPRSRGGLNGTPNAPGRFRDRSVTPTLQRAITPDDAFSGSRDALDDMPPVPAPLTIPPERRRPPIPNIGDSRPHEQSLDESIIPAPLSSPGMRREAREDLRPPTRSSERNQPRQRDSDTTGSLISPNEVQPPQSISDSLKRGEVSASPLSAQVTATSQPTISSPLAQTTTETEPEEETRPGLGPMIKKKKSILVELPQEPPAEVEEETRPGLGPMIKNKSPVEMPEEPPAEPEEDERPGLGPMIKKKKSRPEIANTFLRAAKTANAFSTFKPRAGGAAERLREAAAKAQEKEGPDGITSVVPAPSLVAVRAAINTNSNASTPTETPIETTSTPKESIASTQKESEKLPEVNGIVPPRSEQPTSVEEKAPQDTTSAEKSKTREIKRPKPSSETMQKELASLGIDPSILGGKGNDLVAAWDEFGWVGDGVHTKNIDQMKEEIERELNRVQAGGWLSRLEEEDERVEAIKAGLDKCIDECDELDGLLTLYLVEISTLNEDIAFIEAQSQGLQVQAANQKLLQAELKSLLDTISISSSQLESLSQASLESPRGLEQIETSLVVLYKAMLTIDPSLSLSGPRGSEDGSLIGRPGGIGNSEIGSMRVLQEKKDVYRHETATFLRRLRPFLQVKFAAAIDETRKALERERGSNLARAGKVKLDPRNHDLARELLWRYSPLMLFSREVDRPEWEELMKIYETVSRPLYQDEFRDAVFAWKRIAKKAAGDEGDLLFTSQIEKQAEGIATTARKLTVKRSQTLAKSLRSPIGDNSSKTSVDRIASDGRLQPYEVFAGVLEEMIPIISMEQNFIVEFFHVTSLEQYDFPEVVAAASPDDRRGVDLRRPRVMEPNRELARHVVQSMEEVYSFFPGDLQALVDWSLQADPLQGVGVIAAIERKLVEFEESSQEFLARTLQKQHIRLVGLFTKFLDEQIRAIEETKVKIKKRKGVISFVRIFPSFSLALETMLISADDLEIRETVNNAYTRINKAMFESLKVIAREIPSAQTTGADPEDKEALNYQILLIENMNHYLEEVDARSNPILEDWKHNAAQEMEEHMSLYLGAVIRRPLGKLLDFIESTESLMLSRQPGELASKISGMPSHSKITFQKVLAGYDSKEIKRGIETLKKRVEKHFGDADDPGLSRSLVSKVLQNCERYYEQVEDRILTISRDVYDGDVIAEWTRADVSAAFRSQR</sequence>
<organism evidence="7 8">
    <name type="scientific">Amorphotheca resinae ATCC 22711</name>
    <dbReference type="NCBI Taxonomy" id="857342"/>
    <lineage>
        <taxon>Eukaryota</taxon>
        <taxon>Fungi</taxon>
        <taxon>Dikarya</taxon>
        <taxon>Ascomycota</taxon>
        <taxon>Pezizomycotina</taxon>
        <taxon>Leotiomycetes</taxon>
        <taxon>Helotiales</taxon>
        <taxon>Amorphothecaceae</taxon>
        <taxon>Amorphotheca</taxon>
    </lineage>
</organism>
<dbReference type="InterPro" id="IPR048628">
    <property type="entry name" value="Sec3_C"/>
</dbReference>
<dbReference type="FunCoup" id="A0A2T3AX50">
    <property type="interactions" value="56"/>
</dbReference>
<comment type="similarity">
    <text evidence="1">Belongs to the SEC3 family.</text>
</comment>
<feature type="region of interest" description="Disordered" evidence="5">
    <location>
        <begin position="194"/>
        <end position="644"/>
    </location>
</feature>
<dbReference type="OrthoDB" id="27109at2759"/>
<keyword evidence="2" id="KW-0813">Transport</keyword>
<feature type="domain" description="Exocyst complex component Sec3 PIP2-binding N-terminal" evidence="6">
    <location>
        <begin position="73"/>
        <end position="174"/>
    </location>
</feature>
<dbReference type="InterPro" id="IPR028258">
    <property type="entry name" value="Sec3-PIP2_bind"/>
</dbReference>
<dbReference type="FunFam" id="2.30.29.90:FF:000003">
    <property type="entry name" value="Exocyst complex component Sec3"/>
    <property type="match status" value="1"/>
</dbReference>
<evidence type="ECO:0000256" key="5">
    <source>
        <dbReference type="SAM" id="MobiDB-lite"/>
    </source>
</evidence>
<feature type="compositionally biased region" description="Polar residues" evidence="5">
    <location>
        <begin position="202"/>
        <end position="213"/>
    </location>
</feature>
<feature type="compositionally biased region" description="Polar residues" evidence="5">
    <location>
        <begin position="512"/>
        <end position="530"/>
    </location>
</feature>
<dbReference type="SMART" id="SM01313">
    <property type="entry name" value="Sec3-PIP2_bind"/>
    <property type="match status" value="1"/>
</dbReference>
<feature type="compositionally biased region" description="Pro residues" evidence="5">
    <location>
        <begin position="239"/>
        <end position="260"/>
    </location>
</feature>
<dbReference type="GO" id="GO:0006893">
    <property type="term" value="P:Golgi to plasma membrane transport"/>
    <property type="evidence" value="ECO:0007669"/>
    <property type="project" value="TreeGrafter"/>
</dbReference>
<feature type="compositionally biased region" description="Basic and acidic residues" evidence="5">
    <location>
        <begin position="300"/>
        <end position="309"/>
    </location>
</feature>
<name>A0A2T3AX50_AMORE</name>
<dbReference type="Proteomes" id="UP000241818">
    <property type="component" value="Unassembled WGS sequence"/>
</dbReference>
<keyword evidence="8" id="KW-1185">Reference proteome</keyword>
<feature type="compositionally biased region" description="Low complexity" evidence="5">
    <location>
        <begin position="1"/>
        <end position="19"/>
    </location>
</feature>
<proteinExistence type="inferred from homology"/>
<dbReference type="GO" id="GO:0000145">
    <property type="term" value="C:exocyst"/>
    <property type="evidence" value="ECO:0007669"/>
    <property type="project" value="InterPro"/>
</dbReference>
<dbReference type="Gene3D" id="2.30.29.90">
    <property type="match status" value="1"/>
</dbReference>
<dbReference type="Pfam" id="PF20654">
    <property type="entry name" value="Sec3_C-term"/>
    <property type="match status" value="1"/>
</dbReference>
<evidence type="ECO:0000256" key="3">
    <source>
        <dbReference type="ARBA" id="ARBA00022483"/>
    </source>
</evidence>
<dbReference type="RefSeq" id="XP_024719230.1">
    <property type="nucleotide sequence ID" value="XM_024861948.1"/>
</dbReference>
<evidence type="ECO:0000313" key="7">
    <source>
        <dbReference type="EMBL" id="PSS13239.1"/>
    </source>
</evidence>
<feature type="compositionally biased region" description="Polar residues" evidence="5">
    <location>
        <begin position="353"/>
        <end position="384"/>
    </location>
</feature>
<evidence type="ECO:0000313" key="8">
    <source>
        <dbReference type="Proteomes" id="UP000241818"/>
    </source>
</evidence>
<evidence type="ECO:0000256" key="4">
    <source>
        <dbReference type="ARBA" id="ARBA00023054"/>
    </source>
</evidence>
<evidence type="ECO:0000256" key="1">
    <source>
        <dbReference type="ARBA" id="ARBA00006518"/>
    </source>
</evidence>
<dbReference type="STRING" id="857342.A0A2T3AX50"/>
<reference evidence="7 8" key="1">
    <citation type="journal article" date="2018" name="New Phytol.">
        <title>Comparative genomics and transcriptomics depict ericoid mycorrhizal fungi as versatile saprotrophs and plant mutualists.</title>
        <authorList>
            <person name="Martino E."/>
            <person name="Morin E."/>
            <person name="Grelet G.A."/>
            <person name="Kuo A."/>
            <person name="Kohler A."/>
            <person name="Daghino S."/>
            <person name="Barry K.W."/>
            <person name="Cichocki N."/>
            <person name="Clum A."/>
            <person name="Dockter R.B."/>
            <person name="Hainaut M."/>
            <person name="Kuo R.C."/>
            <person name="LaButti K."/>
            <person name="Lindahl B.D."/>
            <person name="Lindquist E.A."/>
            <person name="Lipzen A."/>
            <person name="Khouja H.R."/>
            <person name="Magnuson J."/>
            <person name="Murat C."/>
            <person name="Ohm R.A."/>
            <person name="Singer S.W."/>
            <person name="Spatafora J.W."/>
            <person name="Wang M."/>
            <person name="Veneault-Fourrey C."/>
            <person name="Henrissat B."/>
            <person name="Grigoriev I.V."/>
            <person name="Martin F.M."/>
            <person name="Perotto S."/>
        </authorList>
    </citation>
    <scope>NUCLEOTIDE SEQUENCE [LARGE SCALE GENOMIC DNA]</scope>
    <source>
        <strain evidence="7 8">ATCC 22711</strain>
    </source>
</reference>
<dbReference type="Pfam" id="PF15277">
    <property type="entry name" value="Sec3-PIP2_bind"/>
    <property type="match status" value="1"/>
</dbReference>
<feature type="region of interest" description="Disordered" evidence="5">
    <location>
        <begin position="664"/>
        <end position="693"/>
    </location>
</feature>
<feature type="compositionally biased region" description="Polar residues" evidence="5">
    <location>
        <begin position="540"/>
        <end position="560"/>
    </location>
</feature>
<dbReference type="PANTHER" id="PTHR16092:SF14">
    <property type="entry name" value="EXOCYST COMPLEX COMPONENT 1 ISOFORM X1"/>
    <property type="match status" value="1"/>
</dbReference>
<dbReference type="GO" id="GO:0005886">
    <property type="term" value="C:plasma membrane"/>
    <property type="evidence" value="ECO:0007669"/>
    <property type="project" value="TreeGrafter"/>
</dbReference>
<dbReference type="EMBL" id="KZ679014">
    <property type="protein sequence ID" value="PSS13239.1"/>
    <property type="molecule type" value="Genomic_DNA"/>
</dbReference>
<dbReference type="GO" id="GO:0006887">
    <property type="term" value="P:exocytosis"/>
    <property type="evidence" value="ECO:0007669"/>
    <property type="project" value="UniProtKB-KW"/>
</dbReference>
<feature type="region of interest" description="Disordered" evidence="5">
    <location>
        <begin position="707"/>
        <end position="785"/>
    </location>
</feature>
<dbReference type="Pfam" id="PF09763">
    <property type="entry name" value="Sec3_CC"/>
    <property type="match status" value="1"/>
</dbReference>
<evidence type="ECO:0000259" key="6">
    <source>
        <dbReference type="SMART" id="SM01313"/>
    </source>
</evidence>
<feature type="compositionally biased region" description="Basic and acidic residues" evidence="5">
    <location>
        <begin position="672"/>
        <end position="687"/>
    </location>
</feature>